<dbReference type="KEGG" id="sgq:SGLAD_v1c08810"/>
<dbReference type="InterPro" id="IPR003797">
    <property type="entry name" value="DegV"/>
</dbReference>
<sequence length="280" mass="32049">MKIAILIDSSAGIKDVKNYKDMYLVPLMITKEDGEQISDDENFESNEFYQLHEKQLLKTSMSIPGTMLGKWDELLKEYDNVVCLLLSKGLSGQFETYRMFSQQEEYLNKVFVVDTNGVSIILKQQVLDTLELVKQGKTGQEICQIIESRNKNFNCFIVPKTLDQLVRGGRISKAAASMAKLLKINPILRYDGEIDKEDKTRTFKKAIETAIDLLKKKTKSTTLQVDFSYSRTEEETLEFVKKTIIEKGFTIRLQDDIPNTITCHTGKDTFAIAIWDDNLN</sequence>
<dbReference type="Gene3D" id="3.30.1180.10">
    <property type="match status" value="1"/>
</dbReference>
<evidence type="ECO:0000313" key="2">
    <source>
        <dbReference type="EMBL" id="QBQ08080.1"/>
    </source>
</evidence>
<evidence type="ECO:0000313" key="3">
    <source>
        <dbReference type="Proteomes" id="UP000294309"/>
    </source>
</evidence>
<proteinExistence type="predicted"/>
<dbReference type="InterPro" id="IPR050270">
    <property type="entry name" value="DegV_domain_contain"/>
</dbReference>
<name>A0A4P7AKJ6_9MOLU</name>
<protein>
    <submittedName>
        <fullName evidence="2">Fatty acid-binding protein DegV</fullName>
    </submittedName>
</protein>
<keyword evidence="3" id="KW-1185">Reference proteome</keyword>
<dbReference type="Proteomes" id="UP000294309">
    <property type="component" value="Chromosome"/>
</dbReference>
<organism evidence="2 3">
    <name type="scientific">Spiroplasma gladiatoris</name>
    <dbReference type="NCBI Taxonomy" id="2143"/>
    <lineage>
        <taxon>Bacteria</taxon>
        <taxon>Bacillati</taxon>
        <taxon>Mycoplasmatota</taxon>
        <taxon>Mollicutes</taxon>
        <taxon>Entomoplasmatales</taxon>
        <taxon>Spiroplasmataceae</taxon>
        <taxon>Spiroplasma</taxon>
    </lineage>
</organism>
<evidence type="ECO:0000256" key="1">
    <source>
        <dbReference type="ARBA" id="ARBA00023121"/>
    </source>
</evidence>
<dbReference type="AlphaFoldDB" id="A0A4P7AKJ6"/>
<dbReference type="EMBL" id="CP038013">
    <property type="protein sequence ID" value="QBQ08080.1"/>
    <property type="molecule type" value="Genomic_DNA"/>
</dbReference>
<dbReference type="InterPro" id="IPR043168">
    <property type="entry name" value="DegV_C"/>
</dbReference>
<reference evidence="2 3" key="1">
    <citation type="submission" date="2019-03" db="EMBL/GenBank/DDBJ databases">
        <title>Complete genome sequence of Spiroplasma gladiatoris TG-1 (DSM 22552).</title>
        <authorList>
            <person name="Lin Y.-C."/>
            <person name="Chou L."/>
            <person name="Kuo C.-H."/>
        </authorList>
    </citation>
    <scope>NUCLEOTIDE SEQUENCE [LARGE SCALE GENOMIC DNA]</scope>
    <source>
        <strain evidence="2 3">TG-1</strain>
    </source>
</reference>
<dbReference type="Gene3D" id="3.40.50.10170">
    <property type="match status" value="1"/>
</dbReference>
<accession>A0A4P7AKJ6</accession>
<dbReference type="OrthoDB" id="388177at2"/>
<keyword evidence="1" id="KW-0446">Lipid-binding</keyword>
<dbReference type="Pfam" id="PF02645">
    <property type="entry name" value="DegV"/>
    <property type="match status" value="1"/>
</dbReference>
<dbReference type="PROSITE" id="PS51482">
    <property type="entry name" value="DEGV"/>
    <property type="match status" value="1"/>
</dbReference>
<dbReference type="RefSeq" id="WP_134298078.1">
    <property type="nucleotide sequence ID" value="NZ_CP038013.1"/>
</dbReference>
<dbReference type="GO" id="GO:0008289">
    <property type="term" value="F:lipid binding"/>
    <property type="evidence" value="ECO:0007669"/>
    <property type="project" value="UniProtKB-KW"/>
</dbReference>
<dbReference type="NCBIfam" id="TIGR00762">
    <property type="entry name" value="DegV"/>
    <property type="match status" value="1"/>
</dbReference>
<dbReference type="PANTHER" id="PTHR33434:SF2">
    <property type="entry name" value="FATTY ACID-BINDING PROTEIN TM_1468"/>
    <property type="match status" value="1"/>
</dbReference>
<gene>
    <name evidence="2" type="primary">degV</name>
    <name evidence="2" type="ORF">SGLAD_v1c08810</name>
</gene>
<dbReference type="PANTHER" id="PTHR33434">
    <property type="entry name" value="DEGV DOMAIN-CONTAINING PROTEIN DR_1986-RELATED"/>
    <property type="match status" value="1"/>
</dbReference>
<dbReference type="SUPFAM" id="SSF82549">
    <property type="entry name" value="DAK1/DegV-like"/>
    <property type="match status" value="1"/>
</dbReference>